<keyword evidence="5" id="KW-0547">Nucleotide-binding</keyword>
<dbReference type="Gene3D" id="3.40.1160.10">
    <property type="entry name" value="Acetylglutamate kinase-like"/>
    <property type="match status" value="1"/>
</dbReference>
<dbReference type="PANTHER" id="PTHR42833:SF4">
    <property type="entry name" value="URIDYLATE KINASE PUMPKIN, CHLOROPLASTIC"/>
    <property type="match status" value="1"/>
</dbReference>
<dbReference type="GO" id="GO:0033862">
    <property type="term" value="F:UMP kinase activity"/>
    <property type="evidence" value="ECO:0007669"/>
    <property type="project" value="UniProtKB-EC"/>
</dbReference>
<dbReference type="GO" id="GO:0006225">
    <property type="term" value="P:UDP biosynthetic process"/>
    <property type="evidence" value="ECO:0007669"/>
    <property type="project" value="TreeGrafter"/>
</dbReference>
<dbReference type="EC" id="2.7.4.22" evidence="3"/>
<keyword evidence="8" id="KW-0665">Pyrimidine biosynthesis</keyword>
<dbReference type="Pfam" id="PF00696">
    <property type="entry name" value="AA_kinase"/>
    <property type="match status" value="1"/>
</dbReference>
<evidence type="ECO:0000256" key="3">
    <source>
        <dbReference type="ARBA" id="ARBA00012899"/>
    </source>
</evidence>
<evidence type="ECO:0000256" key="9">
    <source>
        <dbReference type="ARBA" id="ARBA00032092"/>
    </source>
</evidence>
<reference evidence="11" key="1">
    <citation type="submission" date="2019-08" db="EMBL/GenBank/DDBJ databases">
        <authorList>
            <person name="Kucharzyk K."/>
            <person name="Murdoch R.W."/>
            <person name="Higgins S."/>
            <person name="Loffler F."/>
        </authorList>
    </citation>
    <scope>NUCLEOTIDE SEQUENCE</scope>
</reference>
<keyword evidence="4 11" id="KW-0808">Transferase</keyword>
<dbReference type="InterPro" id="IPR001048">
    <property type="entry name" value="Asp/Glu/Uridylate_kinase"/>
</dbReference>
<evidence type="ECO:0000256" key="8">
    <source>
        <dbReference type="ARBA" id="ARBA00022975"/>
    </source>
</evidence>
<dbReference type="GO" id="GO:0005829">
    <property type="term" value="C:cytosol"/>
    <property type="evidence" value="ECO:0007669"/>
    <property type="project" value="TreeGrafter"/>
</dbReference>
<evidence type="ECO:0000256" key="7">
    <source>
        <dbReference type="ARBA" id="ARBA00022840"/>
    </source>
</evidence>
<name>A0A645IKK5_9ZZZZ</name>
<comment type="similarity">
    <text evidence="2">Belongs to the UMP kinase family.</text>
</comment>
<organism evidence="11">
    <name type="scientific">bioreactor metagenome</name>
    <dbReference type="NCBI Taxonomy" id="1076179"/>
    <lineage>
        <taxon>unclassified sequences</taxon>
        <taxon>metagenomes</taxon>
        <taxon>ecological metagenomes</taxon>
    </lineage>
</organism>
<sequence>MVLRAIELECDAILMAKNIDGVYTADPLTHPEAELIRDITYQECASRDLRVMDPVAFILLRDNQFPMVRVFGLEPAENVLRVLAGDAMGTVLHP</sequence>
<comment type="pathway">
    <text evidence="1">Pyrimidine metabolism; CTP biosynthesis via de novo pathway; UDP from UMP (UMPK route): step 1/1.</text>
</comment>
<evidence type="ECO:0000256" key="4">
    <source>
        <dbReference type="ARBA" id="ARBA00022679"/>
    </source>
</evidence>
<dbReference type="AlphaFoldDB" id="A0A645IKK5"/>
<dbReference type="PANTHER" id="PTHR42833">
    <property type="entry name" value="URIDYLATE KINASE"/>
    <property type="match status" value="1"/>
</dbReference>
<keyword evidence="7" id="KW-0067">ATP-binding</keyword>
<proteinExistence type="inferred from homology"/>
<evidence type="ECO:0000259" key="10">
    <source>
        <dbReference type="Pfam" id="PF00696"/>
    </source>
</evidence>
<protein>
    <recommendedName>
        <fullName evidence="3">UMP kinase</fullName>
        <ecNumber evidence="3">2.7.4.22</ecNumber>
    </recommendedName>
    <alternativeName>
        <fullName evidence="9">Uridine monophosphate kinase</fullName>
    </alternativeName>
</protein>
<evidence type="ECO:0000313" key="11">
    <source>
        <dbReference type="EMBL" id="MPN51811.1"/>
    </source>
</evidence>
<gene>
    <name evidence="11" type="primary">pyrH_50</name>
    <name evidence="11" type="ORF">SDC9_199460</name>
</gene>
<dbReference type="GO" id="GO:0005524">
    <property type="term" value="F:ATP binding"/>
    <property type="evidence" value="ECO:0007669"/>
    <property type="project" value="UniProtKB-KW"/>
</dbReference>
<evidence type="ECO:0000256" key="2">
    <source>
        <dbReference type="ARBA" id="ARBA00007614"/>
    </source>
</evidence>
<dbReference type="SUPFAM" id="SSF53633">
    <property type="entry name" value="Carbamate kinase-like"/>
    <property type="match status" value="1"/>
</dbReference>
<dbReference type="EMBL" id="VSSQ01117304">
    <property type="protein sequence ID" value="MPN51811.1"/>
    <property type="molecule type" value="Genomic_DNA"/>
</dbReference>
<evidence type="ECO:0000256" key="1">
    <source>
        <dbReference type="ARBA" id="ARBA00004791"/>
    </source>
</evidence>
<feature type="domain" description="Aspartate/glutamate/uridylate kinase" evidence="10">
    <location>
        <begin position="2"/>
        <end position="67"/>
    </location>
</feature>
<dbReference type="InterPro" id="IPR036393">
    <property type="entry name" value="AceGlu_kinase-like_sf"/>
</dbReference>
<keyword evidence="6 11" id="KW-0418">Kinase</keyword>
<evidence type="ECO:0000256" key="5">
    <source>
        <dbReference type="ARBA" id="ARBA00022741"/>
    </source>
</evidence>
<evidence type="ECO:0000256" key="6">
    <source>
        <dbReference type="ARBA" id="ARBA00022777"/>
    </source>
</evidence>
<comment type="caution">
    <text evidence="11">The sequence shown here is derived from an EMBL/GenBank/DDBJ whole genome shotgun (WGS) entry which is preliminary data.</text>
</comment>
<accession>A0A645IKK5</accession>